<dbReference type="Gene3D" id="2.40.170.20">
    <property type="entry name" value="TonB-dependent receptor, beta-barrel domain"/>
    <property type="match status" value="1"/>
</dbReference>
<feature type="signal peptide" evidence="8">
    <location>
        <begin position="1"/>
        <end position="20"/>
    </location>
</feature>
<reference evidence="10 11" key="1">
    <citation type="submission" date="2018-03" db="EMBL/GenBank/DDBJ databases">
        <title>Genomic Encyclopedia of Archaeal and Bacterial Type Strains, Phase II (KMG-II): from individual species to whole genera.</title>
        <authorList>
            <person name="Goeker M."/>
        </authorList>
    </citation>
    <scope>NUCLEOTIDE SEQUENCE [LARGE SCALE GENOMIC DNA]</scope>
    <source>
        <strain evidence="10 11">DSM 27929</strain>
    </source>
</reference>
<comment type="similarity">
    <text evidence="7">Belongs to the TonB-dependent receptor family.</text>
</comment>
<dbReference type="FunFam" id="2.60.40.1120:FF:000003">
    <property type="entry name" value="Outer membrane protein Omp121"/>
    <property type="match status" value="1"/>
</dbReference>
<evidence type="ECO:0000313" key="11">
    <source>
        <dbReference type="Proteomes" id="UP000238157"/>
    </source>
</evidence>
<dbReference type="OrthoDB" id="9768177at2"/>
<evidence type="ECO:0000256" key="6">
    <source>
        <dbReference type="ARBA" id="ARBA00023237"/>
    </source>
</evidence>
<dbReference type="InterPro" id="IPR012910">
    <property type="entry name" value="Plug_dom"/>
</dbReference>
<accession>A0A2T0WBE2</accession>
<dbReference type="Pfam" id="PF07715">
    <property type="entry name" value="Plug"/>
    <property type="match status" value="1"/>
</dbReference>
<comment type="caution">
    <text evidence="10">The sequence shown here is derived from an EMBL/GenBank/DDBJ whole genome shotgun (WGS) entry which is preliminary data.</text>
</comment>
<gene>
    <name evidence="10" type="ORF">CLW00_12415</name>
</gene>
<name>A0A2T0WBE2_9BACT</name>
<organism evidence="10 11">
    <name type="scientific">Mongoliibacter ruber</name>
    <dbReference type="NCBI Taxonomy" id="1750599"/>
    <lineage>
        <taxon>Bacteria</taxon>
        <taxon>Pseudomonadati</taxon>
        <taxon>Bacteroidota</taxon>
        <taxon>Cytophagia</taxon>
        <taxon>Cytophagales</taxon>
        <taxon>Cyclobacteriaceae</taxon>
        <taxon>Mongoliibacter</taxon>
    </lineage>
</organism>
<evidence type="ECO:0000313" key="10">
    <source>
        <dbReference type="EMBL" id="PRY84022.1"/>
    </source>
</evidence>
<dbReference type="SUPFAM" id="SSF49464">
    <property type="entry name" value="Carboxypeptidase regulatory domain-like"/>
    <property type="match status" value="1"/>
</dbReference>
<feature type="domain" description="TonB-dependent receptor plug" evidence="9">
    <location>
        <begin position="114"/>
        <end position="232"/>
    </location>
</feature>
<evidence type="ECO:0000256" key="8">
    <source>
        <dbReference type="SAM" id="SignalP"/>
    </source>
</evidence>
<keyword evidence="3 7" id="KW-1134">Transmembrane beta strand</keyword>
<dbReference type="Gene3D" id="2.170.130.10">
    <property type="entry name" value="TonB-dependent receptor, plug domain"/>
    <property type="match status" value="1"/>
</dbReference>
<dbReference type="AlphaFoldDB" id="A0A2T0WBE2"/>
<dbReference type="NCBIfam" id="TIGR04056">
    <property type="entry name" value="OMP_RagA_SusC"/>
    <property type="match status" value="1"/>
</dbReference>
<keyword evidence="11" id="KW-1185">Reference proteome</keyword>
<dbReference type="InterPro" id="IPR023997">
    <property type="entry name" value="TonB-dep_OMP_SusC/RagA_CS"/>
</dbReference>
<dbReference type="GO" id="GO:0009279">
    <property type="term" value="C:cell outer membrane"/>
    <property type="evidence" value="ECO:0007669"/>
    <property type="project" value="UniProtKB-SubCell"/>
</dbReference>
<dbReference type="InterPro" id="IPR036942">
    <property type="entry name" value="Beta-barrel_TonB_sf"/>
</dbReference>
<dbReference type="InterPro" id="IPR039426">
    <property type="entry name" value="TonB-dep_rcpt-like"/>
</dbReference>
<comment type="subcellular location">
    <subcellularLocation>
        <location evidence="1 7">Cell outer membrane</location>
        <topology evidence="1 7">Multi-pass membrane protein</topology>
    </subcellularLocation>
</comment>
<dbReference type="SUPFAM" id="SSF56935">
    <property type="entry name" value="Porins"/>
    <property type="match status" value="1"/>
</dbReference>
<dbReference type="Gene3D" id="2.60.40.1120">
    <property type="entry name" value="Carboxypeptidase-like, regulatory domain"/>
    <property type="match status" value="1"/>
</dbReference>
<evidence type="ECO:0000256" key="3">
    <source>
        <dbReference type="ARBA" id="ARBA00022452"/>
    </source>
</evidence>
<dbReference type="InterPro" id="IPR023996">
    <property type="entry name" value="TonB-dep_OMP_SusC/RagA"/>
</dbReference>
<dbReference type="InterPro" id="IPR037066">
    <property type="entry name" value="Plug_dom_sf"/>
</dbReference>
<keyword evidence="6 7" id="KW-0998">Cell outer membrane</keyword>
<evidence type="ECO:0000256" key="7">
    <source>
        <dbReference type="PROSITE-ProRule" id="PRU01360"/>
    </source>
</evidence>
<dbReference type="Proteomes" id="UP000238157">
    <property type="component" value="Unassembled WGS sequence"/>
</dbReference>
<keyword evidence="2 7" id="KW-0813">Transport</keyword>
<dbReference type="RefSeq" id="WP_106135640.1">
    <property type="nucleotide sequence ID" value="NZ_PVTR01000024.1"/>
</dbReference>
<evidence type="ECO:0000256" key="4">
    <source>
        <dbReference type="ARBA" id="ARBA00022692"/>
    </source>
</evidence>
<proteinExistence type="inferred from homology"/>
<keyword evidence="5 7" id="KW-0472">Membrane</keyword>
<feature type="chain" id="PRO_5015430036" evidence="8">
    <location>
        <begin position="21"/>
        <end position="1024"/>
    </location>
</feature>
<sequence length="1024" mass="111773">MRKILLLGLAFLIASASAFAQGRVVTGTVTSGEDGLPIPGASVVVKGTTIGTATDLDGNFSLNVPQANNTLVFSFVGSEMQEVNIGNRSQINVILQPDTRSLEEVIVTGYGTQPKREVTGAVSSVKGELIENLPMQSFDRALQGRAAGVQVRSSNGLPGGAVNIRIRGVGSINAGNEPLFIVDGVQLNNQANSSLTQANPLAFLNPNDIESMEILKDAASAAIYGSQAANGVVIITTKKGKAGKARFEFNAFAGETEPMKYLDVLGGSEWYEMRRDALTRGGDGIARARALSNMGRLPSNWQSLSPEELDAVGEALPTYDWQRELMGRGRLQNYEMNVSGGDDKTQFFLSGSYNYQESSFRPVDFERGTFRTSISHKANERLTLETNINLSTVSQNVPFAIDGAFLGNPAFSASAVLPHNPIRNEDGSFNEAIGGVLGQNIALVNEFNSGSTRRNTVVGNAIASYKITDNITYRALFGIDYYFLQEERYTDPRTPDGAGVRGRASAFNDWRSRFINTHTVNWNKTFNGVHNVSALVGYEFVSETRQGLNGQAIGFPTFQFRYIDSGAEPVFVGGFWTGYRRQGAFVNANYNYKEKYLFTATARYDGSSRFGANTQYGLFPSVRAGWNIAMEDFLKDSEIVTDLKVRASWGRTGNDQIGNFAARGLYGAGGNYANSAGIRPTSLANLELGWETNETVNLGLDYGFFSNRVTGSIDLFDRRTKDLLLNQPVLWTNGFGSIANNVGELQNRGIEFEIGTVNIDRGGFQWRTSFNFTYIKNEIVSLFDDLEFIAGAAGQQLAVGQPVGNPPFPGSSAPGAWFQAEYAGVNPATGRPMWLDADGNRTYLPIAADRRYFGSSLAPYYGGLNNTFRFKGFELTAFFTYEYGAVVSDGQYNFLRENGTRLTLNALREVNDRAWVNPGDMTDIPRTYVTAAGNANELRSQGRNFGTASLLKADFIRLAQLTVGYTFSPTLVRNLGLTRARIYAQGLNLWTYSDYPGYDPEFVGAGTGQIPITRNYTVGVQLGF</sequence>
<keyword evidence="4 7" id="KW-0812">Transmembrane</keyword>
<dbReference type="InterPro" id="IPR008969">
    <property type="entry name" value="CarboxyPept-like_regulatory"/>
</dbReference>
<evidence type="ECO:0000259" key="9">
    <source>
        <dbReference type="Pfam" id="PF07715"/>
    </source>
</evidence>
<protein>
    <submittedName>
        <fullName evidence="10">TonB-linked SusC/RagA family outer membrane protein</fullName>
    </submittedName>
</protein>
<dbReference type="PROSITE" id="PS52016">
    <property type="entry name" value="TONB_DEPENDENT_REC_3"/>
    <property type="match status" value="1"/>
</dbReference>
<evidence type="ECO:0000256" key="5">
    <source>
        <dbReference type="ARBA" id="ARBA00023136"/>
    </source>
</evidence>
<keyword evidence="8" id="KW-0732">Signal</keyword>
<dbReference type="EMBL" id="PVTR01000024">
    <property type="protein sequence ID" value="PRY84022.1"/>
    <property type="molecule type" value="Genomic_DNA"/>
</dbReference>
<evidence type="ECO:0000256" key="2">
    <source>
        <dbReference type="ARBA" id="ARBA00022448"/>
    </source>
</evidence>
<dbReference type="Pfam" id="PF13715">
    <property type="entry name" value="CarbopepD_reg_2"/>
    <property type="match status" value="1"/>
</dbReference>
<dbReference type="NCBIfam" id="TIGR04057">
    <property type="entry name" value="SusC_RagA_signa"/>
    <property type="match status" value="1"/>
</dbReference>
<evidence type="ECO:0000256" key="1">
    <source>
        <dbReference type="ARBA" id="ARBA00004571"/>
    </source>
</evidence>
<dbReference type="FunFam" id="2.170.130.10:FF:000008">
    <property type="entry name" value="SusC/RagA family TonB-linked outer membrane protein"/>
    <property type="match status" value="1"/>
</dbReference>